<dbReference type="InterPro" id="IPR045297">
    <property type="entry name" value="Complex1_LYR_LYRM4"/>
</dbReference>
<dbReference type="Proteomes" id="UP000515163">
    <property type="component" value="Unplaced"/>
</dbReference>
<sequence length="84" mass="10064">MAARSRVLKLYRQLLREGQKFSDYNYREYALRRTRDGFKSNKDIINTEDIGQLIEKAQMNLEIVKRQATLNAMYKHQKLVVEKQ</sequence>
<dbReference type="InterPro" id="IPR008011">
    <property type="entry name" value="Complex1_LYR_dom"/>
</dbReference>
<protein>
    <submittedName>
        <fullName evidence="4">LYR motif-containing protein 4-like</fullName>
    </submittedName>
</protein>
<reference evidence="4" key="1">
    <citation type="submission" date="2025-08" db="UniProtKB">
        <authorList>
            <consortium name="RefSeq"/>
        </authorList>
    </citation>
    <scope>IDENTIFICATION</scope>
    <source>
        <tissue evidence="4">Tentacle</tissue>
    </source>
</reference>
<dbReference type="PANTHER" id="PTHR13166">
    <property type="entry name" value="PROTEIN C6ORF149"/>
    <property type="match status" value="1"/>
</dbReference>
<name>A0A6P8INL8_ACTTE</name>
<dbReference type="PANTHER" id="PTHR13166:SF7">
    <property type="entry name" value="LYR MOTIF-CONTAINING PROTEIN 4"/>
    <property type="match status" value="1"/>
</dbReference>
<evidence type="ECO:0000259" key="2">
    <source>
        <dbReference type="Pfam" id="PF05347"/>
    </source>
</evidence>
<evidence type="ECO:0000313" key="3">
    <source>
        <dbReference type="Proteomes" id="UP000515163"/>
    </source>
</evidence>
<dbReference type="AlphaFoldDB" id="A0A6P8INL8"/>
<dbReference type="GO" id="GO:0005739">
    <property type="term" value="C:mitochondrion"/>
    <property type="evidence" value="ECO:0007669"/>
    <property type="project" value="TreeGrafter"/>
</dbReference>
<dbReference type="InParanoid" id="A0A6P8INL8"/>
<evidence type="ECO:0000313" key="4">
    <source>
        <dbReference type="RefSeq" id="XP_031568641.1"/>
    </source>
</evidence>
<keyword evidence="3" id="KW-1185">Reference proteome</keyword>
<dbReference type="CDD" id="cd20264">
    <property type="entry name" value="Complex1_LYR_LYRM4"/>
    <property type="match status" value="1"/>
</dbReference>
<dbReference type="RefSeq" id="XP_031568641.1">
    <property type="nucleotide sequence ID" value="XM_031712781.1"/>
</dbReference>
<dbReference type="GeneID" id="116303267"/>
<gene>
    <name evidence="4" type="primary">LOC116303267</name>
</gene>
<organism evidence="3 4">
    <name type="scientific">Actinia tenebrosa</name>
    <name type="common">Australian red waratah sea anemone</name>
    <dbReference type="NCBI Taxonomy" id="6105"/>
    <lineage>
        <taxon>Eukaryota</taxon>
        <taxon>Metazoa</taxon>
        <taxon>Cnidaria</taxon>
        <taxon>Anthozoa</taxon>
        <taxon>Hexacorallia</taxon>
        <taxon>Actiniaria</taxon>
        <taxon>Actiniidae</taxon>
        <taxon>Actinia</taxon>
    </lineage>
</organism>
<dbReference type="GO" id="GO:0016226">
    <property type="term" value="P:iron-sulfur cluster assembly"/>
    <property type="evidence" value="ECO:0007669"/>
    <property type="project" value="InterPro"/>
</dbReference>
<feature type="domain" description="Complex 1 LYR protein" evidence="2">
    <location>
        <begin position="6"/>
        <end position="62"/>
    </location>
</feature>
<evidence type="ECO:0000256" key="1">
    <source>
        <dbReference type="ARBA" id="ARBA00009508"/>
    </source>
</evidence>
<proteinExistence type="inferred from homology"/>
<dbReference type="GO" id="GO:1990221">
    <property type="term" value="C:L-cysteine desulfurase complex"/>
    <property type="evidence" value="ECO:0007669"/>
    <property type="project" value="TreeGrafter"/>
</dbReference>
<dbReference type="Pfam" id="PF05347">
    <property type="entry name" value="Complex1_LYR"/>
    <property type="match status" value="1"/>
</dbReference>
<comment type="similarity">
    <text evidence="1">Belongs to the complex I LYR family.</text>
</comment>
<dbReference type="OrthoDB" id="275715at2759"/>
<dbReference type="FunCoup" id="A0A6P8INL8">
    <property type="interactions" value="2092"/>
</dbReference>
<dbReference type="InterPro" id="IPR051522">
    <property type="entry name" value="ISC_assembly_LYR"/>
</dbReference>
<accession>A0A6P8INL8</accession>
<dbReference type="KEGG" id="aten:116303267"/>